<accession>A0ABN2II30</accession>
<dbReference type="Gene3D" id="1.10.10.10">
    <property type="entry name" value="Winged helix-like DNA-binding domain superfamily/Winged helix DNA-binding domain"/>
    <property type="match status" value="1"/>
</dbReference>
<dbReference type="InterPro" id="IPR016032">
    <property type="entry name" value="Sig_transdc_resp-reg_C-effctor"/>
</dbReference>
<gene>
    <name evidence="2" type="ORF">GCM10009765_63280</name>
</gene>
<feature type="domain" description="HTH luxR-type" evidence="1">
    <location>
        <begin position="157"/>
        <end position="214"/>
    </location>
</feature>
<dbReference type="InterPro" id="IPR036388">
    <property type="entry name" value="WH-like_DNA-bd_sf"/>
</dbReference>
<sequence length="226" mass="24363">MTAALTLETLVRSSVTSPVAGINTLLANAKTQVLIMRTSVVPTSCPIGWIQQVDHDNLRRGLQYRLLVPDAARTAPRIAGQLFSFGLAGADIRTVPAVPMDALVIDGEVAVLPAGPAGMIPALATLRLPSIITTTTELFKRVWADAMPLAPFDLPHSNQLSEKHLRLLSLLYSGSTDEAAAAQLKMSVRTVRRMMSEMTNLLGARSRFQAGAKAAQRGWIRDEVAR</sequence>
<organism evidence="2 3">
    <name type="scientific">Fodinicola feengrottensis</name>
    <dbReference type="NCBI Taxonomy" id="435914"/>
    <lineage>
        <taxon>Bacteria</taxon>
        <taxon>Bacillati</taxon>
        <taxon>Actinomycetota</taxon>
        <taxon>Actinomycetes</taxon>
        <taxon>Mycobacteriales</taxon>
        <taxon>Fodinicola</taxon>
    </lineage>
</organism>
<evidence type="ECO:0000259" key="1">
    <source>
        <dbReference type="SMART" id="SM00421"/>
    </source>
</evidence>
<dbReference type="EMBL" id="BAAANY010000030">
    <property type="protein sequence ID" value="GAA1705386.1"/>
    <property type="molecule type" value="Genomic_DNA"/>
</dbReference>
<evidence type="ECO:0000313" key="2">
    <source>
        <dbReference type="EMBL" id="GAA1705386.1"/>
    </source>
</evidence>
<evidence type="ECO:0000313" key="3">
    <source>
        <dbReference type="Proteomes" id="UP001500618"/>
    </source>
</evidence>
<reference evidence="2 3" key="1">
    <citation type="journal article" date="2019" name="Int. J. Syst. Evol. Microbiol.">
        <title>The Global Catalogue of Microorganisms (GCM) 10K type strain sequencing project: providing services to taxonomists for standard genome sequencing and annotation.</title>
        <authorList>
            <consortium name="The Broad Institute Genomics Platform"/>
            <consortium name="The Broad Institute Genome Sequencing Center for Infectious Disease"/>
            <person name="Wu L."/>
            <person name="Ma J."/>
        </authorList>
    </citation>
    <scope>NUCLEOTIDE SEQUENCE [LARGE SCALE GENOMIC DNA]</scope>
    <source>
        <strain evidence="2 3">JCM 14718</strain>
    </source>
</reference>
<name>A0ABN2II30_9ACTN</name>
<keyword evidence="3" id="KW-1185">Reference proteome</keyword>
<dbReference type="InterPro" id="IPR000792">
    <property type="entry name" value="Tscrpt_reg_LuxR_C"/>
</dbReference>
<proteinExistence type="predicted"/>
<protein>
    <recommendedName>
        <fullName evidence="1">HTH luxR-type domain-containing protein</fullName>
    </recommendedName>
</protein>
<dbReference type="SUPFAM" id="SSF46894">
    <property type="entry name" value="C-terminal effector domain of the bipartite response regulators"/>
    <property type="match status" value="1"/>
</dbReference>
<comment type="caution">
    <text evidence="2">The sequence shown here is derived from an EMBL/GenBank/DDBJ whole genome shotgun (WGS) entry which is preliminary data.</text>
</comment>
<dbReference type="Proteomes" id="UP001500618">
    <property type="component" value="Unassembled WGS sequence"/>
</dbReference>
<dbReference type="RefSeq" id="WP_344313901.1">
    <property type="nucleotide sequence ID" value="NZ_BAAANY010000030.1"/>
</dbReference>
<dbReference type="SMART" id="SM00421">
    <property type="entry name" value="HTH_LUXR"/>
    <property type="match status" value="1"/>
</dbReference>